<dbReference type="InterPro" id="IPR003660">
    <property type="entry name" value="HAMP_dom"/>
</dbReference>
<evidence type="ECO:0000256" key="9">
    <source>
        <dbReference type="ARBA" id="ARBA00023012"/>
    </source>
</evidence>
<evidence type="ECO:0000256" key="1">
    <source>
        <dbReference type="ARBA" id="ARBA00000085"/>
    </source>
</evidence>
<evidence type="ECO:0000256" key="4">
    <source>
        <dbReference type="ARBA" id="ARBA00022553"/>
    </source>
</evidence>
<dbReference type="GO" id="GO:0000155">
    <property type="term" value="F:phosphorelay sensor kinase activity"/>
    <property type="evidence" value="ECO:0007669"/>
    <property type="project" value="InterPro"/>
</dbReference>
<keyword evidence="6 11" id="KW-0812">Transmembrane</keyword>
<feature type="transmembrane region" description="Helical" evidence="11">
    <location>
        <begin position="158"/>
        <end position="181"/>
    </location>
</feature>
<reference evidence="14 15" key="1">
    <citation type="submission" date="2015-08" db="EMBL/GenBank/DDBJ databases">
        <title>Complete genome sequence of Sulfurifustis variabilis.</title>
        <authorList>
            <person name="Miura A."/>
            <person name="Kojima H."/>
            <person name="Fukui M."/>
        </authorList>
    </citation>
    <scope>NUCLEOTIDE SEQUENCE [LARGE SCALE GENOMIC DNA]</scope>
    <source>
        <strain evidence="15">skN76</strain>
    </source>
</reference>
<evidence type="ECO:0000259" key="13">
    <source>
        <dbReference type="PROSITE" id="PS50885"/>
    </source>
</evidence>
<dbReference type="InterPro" id="IPR003594">
    <property type="entry name" value="HATPase_dom"/>
</dbReference>
<keyword evidence="10 11" id="KW-0472">Membrane</keyword>
<evidence type="ECO:0000259" key="12">
    <source>
        <dbReference type="PROSITE" id="PS50109"/>
    </source>
</evidence>
<dbReference type="SUPFAM" id="SSF55874">
    <property type="entry name" value="ATPase domain of HSP90 chaperone/DNA topoisomerase II/histidine kinase"/>
    <property type="match status" value="1"/>
</dbReference>
<evidence type="ECO:0000256" key="2">
    <source>
        <dbReference type="ARBA" id="ARBA00004370"/>
    </source>
</evidence>
<keyword evidence="9" id="KW-0902">Two-component regulatory system</keyword>
<dbReference type="InterPro" id="IPR036097">
    <property type="entry name" value="HisK_dim/P_sf"/>
</dbReference>
<gene>
    <name evidence="14" type="ORF">SVA_0226</name>
</gene>
<keyword evidence="8 11" id="KW-1133">Transmembrane helix</keyword>
<organism evidence="14 15">
    <name type="scientific">Sulfurifustis variabilis</name>
    <dbReference type="NCBI Taxonomy" id="1675686"/>
    <lineage>
        <taxon>Bacteria</taxon>
        <taxon>Pseudomonadati</taxon>
        <taxon>Pseudomonadota</taxon>
        <taxon>Gammaproteobacteria</taxon>
        <taxon>Acidiferrobacterales</taxon>
        <taxon>Acidiferrobacteraceae</taxon>
        <taxon>Sulfurifustis</taxon>
    </lineage>
</organism>
<dbReference type="Gene3D" id="3.30.565.10">
    <property type="entry name" value="Histidine kinase-like ATPase, C-terminal domain"/>
    <property type="match status" value="1"/>
</dbReference>
<dbReference type="GO" id="GO:0005886">
    <property type="term" value="C:plasma membrane"/>
    <property type="evidence" value="ECO:0007669"/>
    <property type="project" value="TreeGrafter"/>
</dbReference>
<keyword evidence="15" id="KW-1185">Reference proteome</keyword>
<evidence type="ECO:0000256" key="6">
    <source>
        <dbReference type="ARBA" id="ARBA00022692"/>
    </source>
</evidence>
<name>A0A1B4V056_9GAMM</name>
<evidence type="ECO:0000256" key="11">
    <source>
        <dbReference type="SAM" id="Phobius"/>
    </source>
</evidence>
<dbReference type="PRINTS" id="PR00344">
    <property type="entry name" value="BCTRLSENSOR"/>
</dbReference>
<evidence type="ECO:0000256" key="8">
    <source>
        <dbReference type="ARBA" id="ARBA00022989"/>
    </source>
</evidence>
<evidence type="ECO:0000313" key="14">
    <source>
        <dbReference type="EMBL" id="BAU46808.1"/>
    </source>
</evidence>
<accession>A0A1B4V056</accession>
<evidence type="ECO:0000256" key="3">
    <source>
        <dbReference type="ARBA" id="ARBA00012438"/>
    </source>
</evidence>
<dbReference type="OrthoDB" id="9809567at2"/>
<dbReference type="PROSITE" id="PS50885">
    <property type="entry name" value="HAMP"/>
    <property type="match status" value="1"/>
</dbReference>
<feature type="domain" description="HAMP" evidence="13">
    <location>
        <begin position="180"/>
        <end position="231"/>
    </location>
</feature>
<dbReference type="EC" id="2.7.13.3" evidence="3"/>
<protein>
    <recommendedName>
        <fullName evidence="3">histidine kinase</fullName>
        <ecNumber evidence="3">2.7.13.3</ecNumber>
    </recommendedName>
</protein>
<evidence type="ECO:0000256" key="7">
    <source>
        <dbReference type="ARBA" id="ARBA00022777"/>
    </source>
</evidence>
<dbReference type="InterPro" id="IPR005467">
    <property type="entry name" value="His_kinase_dom"/>
</dbReference>
<dbReference type="InterPro" id="IPR036890">
    <property type="entry name" value="HATPase_C_sf"/>
</dbReference>
<dbReference type="PANTHER" id="PTHR45436:SF5">
    <property type="entry name" value="SENSOR HISTIDINE KINASE TRCS"/>
    <property type="match status" value="1"/>
</dbReference>
<dbReference type="KEGG" id="sva:SVA_0226"/>
<dbReference type="PROSITE" id="PS50109">
    <property type="entry name" value="HIS_KIN"/>
    <property type="match status" value="1"/>
</dbReference>
<dbReference type="RefSeq" id="WP_096457575.1">
    <property type="nucleotide sequence ID" value="NZ_AP014936.1"/>
</dbReference>
<dbReference type="InterPro" id="IPR004358">
    <property type="entry name" value="Sig_transdc_His_kin-like_C"/>
</dbReference>
<dbReference type="EMBL" id="AP014936">
    <property type="protein sequence ID" value="BAU46808.1"/>
    <property type="molecule type" value="Genomic_DNA"/>
</dbReference>
<proteinExistence type="predicted"/>
<comment type="subcellular location">
    <subcellularLocation>
        <location evidence="2">Membrane</location>
    </subcellularLocation>
</comment>
<keyword evidence="7 14" id="KW-0418">Kinase</keyword>
<feature type="domain" description="Histidine kinase" evidence="12">
    <location>
        <begin position="239"/>
        <end position="450"/>
    </location>
</feature>
<evidence type="ECO:0000256" key="10">
    <source>
        <dbReference type="ARBA" id="ARBA00023136"/>
    </source>
</evidence>
<dbReference type="PANTHER" id="PTHR45436">
    <property type="entry name" value="SENSOR HISTIDINE KINASE YKOH"/>
    <property type="match status" value="1"/>
</dbReference>
<dbReference type="AlphaFoldDB" id="A0A1B4V056"/>
<sequence length="450" mass="48429">MTTLKTRLGLGLAASLLLMFVLQWLAVAGALRHLAEGHLRARLEHDVEAVLAGLKPGPDGRFVLDPARLGPIYAQPFSGHYYRVGAPGQVLRSRSLWDEDLAVPAPAPGETVLRRAAGPQDQSLLVLARGYEIDGRVITVAVTEDLGPLERELARFRVAYAVISAVALAVLLLVQGGIVELTLRPLRRTREDVGRLERGEIDALDDRVPGELVPLVRELNRLLAALRARLVRSRQALGNMAHALKTPLTLLTDLADHPAVRASPEARQTLTAQTAALGRLVERELSYARLAGPGAGTRSVDLATELPALVGVLRLLHRERTLDIETVLPERTRLAVDREDLLELLGNLLDNACKWAASRVRIEVGRDHAASAVGRGKAALRITVEDDGPGLPEVEATAALERGTRLDESVPGHGLGLAIVRGIVESYAGALTLDRSPLGGLRVRVELPAV</sequence>
<dbReference type="Gene3D" id="1.10.287.130">
    <property type="match status" value="1"/>
</dbReference>
<dbReference type="SUPFAM" id="SSF47384">
    <property type="entry name" value="Homodimeric domain of signal transducing histidine kinase"/>
    <property type="match status" value="1"/>
</dbReference>
<dbReference type="Pfam" id="PF02518">
    <property type="entry name" value="HATPase_c"/>
    <property type="match status" value="1"/>
</dbReference>
<evidence type="ECO:0000313" key="15">
    <source>
        <dbReference type="Proteomes" id="UP000218899"/>
    </source>
</evidence>
<evidence type="ECO:0000256" key="5">
    <source>
        <dbReference type="ARBA" id="ARBA00022679"/>
    </source>
</evidence>
<comment type="catalytic activity">
    <reaction evidence="1">
        <text>ATP + protein L-histidine = ADP + protein N-phospho-L-histidine.</text>
        <dbReference type="EC" id="2.7.13.3"/>
    </reaction>
</comment>
<keyword evidence="5" id="KW-0808">Transferase</keyword>
<dbReference type="Proteomes" id="UP000218899">
    <property type="component" value="Chromosome"/>
</dbReference>
<keyword evidence="4" id="KW-0597">Phosphoprotein</keyword>
<dbReference type="InterPro" id="IPR050428">
    <property type="entry name" value="TCS_sensor_his_kinase"/>
</dbReference>
<dbReference type="SMART" id="SM00387">
    <property type="entry name" value="HATPase_c"/>
    <property type="match status" value="1"/>
</dbReference>